<evidence type="ECO:0000256" key="1">
    <source>
        <dbReference type="SAM" id="MobiDB-lite"/>
    </source>
</evidence>
<sequence>MTTSDTTSGGAREQGPTTPGGGVRRRLAGLPVRELIEELATTERVILGRSAGTPVSEVLRYQALIVRELRRRHRRLRGGTL</sequence>
<evidence type="ECO:0000313" key="2">
    <source>
        <dbReference type="EMBL" id="GAA4397294.1"/>
    </source>
</evidence>
<comment type="caution">
    <text evidence="2">The sequence shown here is derived from an EMBL/GenBank/DDBJ whole genome shotgun (WGS) entry which is preliminary data.</text>
</comment>
<dbReference type="RefSeq" id="WP_345201324.1">
    <property type="nucleotide sequence ID" value="NZ_BAABGM010000001.1"/>
</dbReference>
<protein>
    <submittedName>
        <fullName evidence="2">Uncharacterized protein</fullName>
    </submittedName>
</protein>
<gene>
    <name evidence="2" type="ORF">GCM10023168_02100</name>
</gene>
<keyword evidence="3" id="KW-1185">Reference proteome</keyword>
<proteinExistence type="predicted"/>
<feature type="region of interest" description="Disordered" evidence="1">
    <location>
        <begin position="1"/>
        <end position="26"/>
    </location>
</feature>
<name>A0ABP8JX28_9MICO</name>
<reference evidence="3" key="1">
    <citation type="journal article" date="2019" name="Int. J. Syst. Evol. Microbiol.">
        <title>The Global Catalogue of Microorganisms (GCM) 10K type strain sequencing project: providing services to taxonomists for standard genome sequencing and annotation.</title>
        <authorList>
            <consortium name="The Broad Institute Genomics Platform"/>
            <consortium name="The Broad Institute Genome Sequencing Center for Infectious Disease"/>
            <person name="Wu L."/>
            <person name="Ma J."/>
        </authorList>
    </citation>
    <scope>NUCLEOTIDE SEQUENCE [LARGE SCALE GENOMIC DNA]</scope>
    <source>
        <strain evidence="3">JCM 17809</strain>
    </source>
</reference>
<dbReference type="Proteomes" id="UP001500945">
    <property type="component" value="Unassembled WGS sequence"/>
</dbReference>
<evidence type="ECO:0000313" key="3">
    <source>
        <dbReference type="Proteomes" id="UP001500945"/>
    </source>
</evidence>
<dbReference type="EMBL" id="BAABGM010000001">
    <property type="protein sequence ID" value="GAA4397294.1"/>
    <property type="molecule type" value="Genomic_DNA"/>
</dbReference>
<accession>A0ABP8JX28</accession>
<organism evidence="2 3">
    <name type="scientific">Fodinibacter luteus</name>
    <dbReference type="NCBI Taxonomy" id="552064"/>
    <lineage>
        <taxon>Bacteria</taxon>
        <taxon>Bacillati</taxon>
        <taxon>Actinomycetota</taxon>
        <taxon>Actinomycetes</taxon>
        <taxon>Micrococcales</taxon>
        <taxon>Intrasporangiaceae</taxon>
        <taxon>Fodinibacter (ex Wang et al. 2009)</taxon>
    </lineage>
</organism>